<protein>
    <submittedName>
        <fullName evidence="2">Aminopeptidase</fullName>
    </submittedName>
</protein>
<keyword evidence="2" id="KW-0645">Protease</keyword>
<organism evidence="2 3">
    <name type="scientific">Jutongia hominis</name>
    <dbReference type="NCBI Taxonomy" id="2763664"/>
    <lineage>
        <taxon>Bacteria</taxon>
        <taxon>Bacillati</taxon>
        <taxon>Bacillota</taxon>
        <taxon>Clostridia</taxon>
        <taxon>Lachnospirales</taxon>
        <taxon>Lachnospiraceae</taxon>
        <taxon>Jutongia</taxon>
    </lineage>
</organism>
<keyword evidence="2" id="KW-0031">Aminopeptidase</keyword>
<proteinExistence type="predicted"/>
<evidence type="ECO:0000313" key="3">
    <source>
        <dbReference type="Proteomes" id="UP000637513"/>
    </source>
</evidence>
<comment type="caution">
    <text evidence="2">The sequence shown here is derived from an EMBL/GenBank/DDBJ whole genome shotgun (WGS) entry which is preliminary data.</text>
</comment>
<dbReference type="EMBL" id="JACRSW010000040">
    <property type="protein sequence ID" value="MBC8558364.1"/>
    <property type="molecule type" value="Genomic_DNA"/>
</dbReference>
<keyword evidence="1" id="KW-0479">Metal-binding</keyword>
<dbReference type="InterPro" id="IPR052170">
    <property type="entry name" value="M29_Exopeptidase"/>
</dbReference>
<gene>
    <name evidence="2" type="ORF">H8700_11725</name>
</gene>
<evidence type="ECO:0000313" key="2">
    <source>
        <dbReference type="EMBL" id="MBC8558364.1"/>
    </source>
</evidence>
<evidence type="ECO:0000256" key="1">
    <source>
        <dbReference type="ARBA" id="ARBA00022723"/>
    </source>
</evidence>
<dbReference type="Proteomes" id="UP000637513">
    <property type="component" value="Unassembled WGS sequence"/>
</dbReference>
<dbReference type="RefSeq" id="WP_249305767.1">
    <property type="nucleotide sequence ID" value="NZ_JACRSW010000040.1"/>
</dbReference>
<keyword evidence="3" id="KW-1185">Reference proteome</keyword>
<dbReference type="Pfam" id="PF02073">
    <property type="entry name" value="Peptidase_M29"/>
    <property type="match status" value="1"/>
</dbReference>
<accession>A0ABR7MX21</accession>
<dbReference type="GO" id="GO:0004177">
    <property type="term" value="F:aminopeptidase activity"/>
    <property type="evidence" value="ECO:0007669"/>
    <property type="project" value="UniProtKB-KW"/>
</dbReference>
<keyword evidence="2" id="KW-0378">Hydrolase</keyword>
<dbReference type="PANTHER" id="PTHR34448:SF1">
    <property type="entry name" value="BLL6088 PROTEIN"/>
    <property type="match status" value="1"/>
</dbReference>
<reference evidence="2 3" key="1">
    <citation type="submission" date="2020-08" db="EMBL/GenBank/DDBJ databases">
        <title>Genome public.</title>
        <authorList>
            <person name="Liu C."/>
            <person name="Sun Q."/>
        </authorList>
    </citation>
    <scope>NUCLEOTIDE SEQUENCE [LARGE SCALE GENOMIC DNA]</scope>
    <source>
        <strain evidence="2 3">BX3</strain>
    </source>
</reference>
<dbReference type="PANTHER" id="PTHR34448">
    <property type="entry name" value="AMINOPEPTIDASE"/>
    <property type="match status" value="1"/>
</dbReference>
<name>A0ABR7MX21_9FIRM</name>
<sequence length="706" mass="81106">MNFLEEKEQYQERFQLATDRIRQIREECNSSSKESFNDPAITEKTAPAIATRGEAFMQYSYCVSSFLLKICSFYQKKMNGELSDLSLQEWQSLNRDLYEDVLDTNYEKSFANPAYACERLGQDYGQVLSAVYTELRGNIVYAFEDRLFFLTTSFELFIEIYNLLEQEDTGAKEIRSALYYYFFDYADITVADSLHDSFDPSRNFATDIICHCDLEDLRYLYYFGEYISENELETAKYLNTLSDKQIHDMAFTFTDGYRRGFALYDIDLSVKKTVNIRYHLGFERLIREVIAQFQELGLQPCIYRAAVSISRRNLRGKVGYYGASPNKQYEYDHRMDDALFYDKAYADRRLQEQELALKSIEDLCMDFAGPALIETFGETPFNPVEKKEALQYSAKQQKRKVEYQAANGALVNRFIPGDQTSFSIIAYPLPEIGKQYQDIFADTISVNTLDQEKYLTIQSKIIDALDRADYVTVTGRKKNKTDLTIALTPLSDPAKETRFENCLADVNIPLGEVFTSPKLSGTNGTLHVTKVFLNDLEYHDLSLVFEDGVVKDYSCSNFNSKEKNKKYIHDNILFHHDMLPMGEFAIGTNTTAYAMGKKYNISHLLPILIAEKTGPHFAIGDTCFSHEEDLVTYNPDGKQMIAKENDYSVLRHTDVTKAYFNCHTDITIPYDELGDICIHCADGEVICLIQNGRFVLPGTESLNEML</sequence>
<dbReference type="InterPro" id="IPR000787">
    <property type="entry name" value="Peptidase_M29"/>
</dbReference>
<dbReference type="SUPFAM" id="SSF144052">
    <property type="entry name" value="Thermophilic metalloprotease-like"/>
    <property type="match status" value="1"/>
</dbReference>